<organism evidence="16 17">
    <name type="scientific">Hohenbuehelia grisea</name>
    <dbReference type="NCBI Taxonomy" id="104357"/>
    <lineage>
        <taxon>Eukaryota</taxon>
        <taxon>Fungi</taxon>
        <taxon>Dikarya</taxon>
        <taxon>Basidiomycota</taxon>
        <taxon>Agaricomycotina</taxon>
        <taxon>Agaricomycetes</taxon>
        <taxon>Agaricomycetidae</taxon>
        <taxon>Agaricales</taxon>
        <taxon>Pleurotineae</taxon>
        <taxon>Pleurotaceae</taxon>
        <taxon>Hohenbuehelia</taxon>
    </lineage>
</organism>
<dbReference type="SFLD" id="SFLDG01168">
    <property type="entry name" value="Ferric_reductase_subgroup_(FRE"/>
    <property type="match status" value="1"/>
</dbReference>
<dbReference type="InterPro" id="IPR051410">
    <property type="entry name" value="Ferric/Cupric_Reductase"/>
</dbReference>
<feature type="transmembrane region" description="Helical" evidence="14">
    <location>
        <begin position="289"/>
        <end position="309"/>
    </location>
</feature>
<feature type="transmembrane region" description="Helical" evidence="14">
    <location>
        <begin position="111"/>
        <end position="138"/>
    </location>
</feature>
<evidence type="ECO:0000256" key="12">
    <source>
        <dbReference type="ARBA" id="ARBA00048483"/>
    </source>
</evidence>
<keyword evidence="10" id="KW-0406">Ion transport</keyword>
<evidence type="ECO:0000256" key="5">
    <source>
        <dbReference type="ARBA" id="ARBA00022475"/>
    </source>
</evidence>
<feature type="domain" description="FAD-binding FR-type" evidence="15">
    <location>
        <begin position="309"/>
        <end position="437"/>
    </location>
</feature>
<evidence type="ECO:0000256" key="2">
    <source>
        <dbReference type="ARBA" id="ARBA00006278"/>
    </source>
</evidence>
<evidence type="ECO:0000256" key="8">
    <source>
        <dbReference type="ARBA" id="ARBA00022989"/>
    </source>
</evidence>
<keyword evidence="11 14" id="KW-0472">Membrane</keyword>
<accession>A0ABR3JFR6</accession>
<evidence type="ECO:0000313" key="17">
    <source>
        <dbReference type="Proteomes" id="UP001556367"/>
    </source>
</evidence>
<dbReference type="InterPro" id="IPR039261">
    <property type="entry name" value="FNR_nucleotide-bd"/>
</dbReference>
<evidence type="ECO:0000256" key="9">
    <source>
        <dbReference type="ARBA" id="ARBA00023002"/>
    </source>
</evidence>
<name>A0ABR3JFR6_9AGAR</name>
<feature type="transmembrane region" description="Helical" evidence="14">
    <location>
        <begin position="262"/>
        <end position="283"/>
    </location>
</feature>
<comment type="similarity">
    <text evidence="2">Belongs to the ferric reductase (FRE) family.</text>
</comment>
<evidence type="ECO:0000256" key="14">
    <source>
        <dbReference type="SAM" id="Phobius"/>
    </source>
</evidence>
<comment type="caution">
    <text evidence="16">The sequence shown here is derived from an EMBL/GenBank/DDBJ whole genome shotgun (WGS) entry which is preliminary data.</text>
</comment>
<dbReference type="Gene3D" id="3.40.50.80">
    <property type="entry name" value="Nucleotide-binding domain of ferredoxin-NADP reductase (FNR) module"/>
    <property type="match status" value="1"/>
</dbReference>
<evidence type="ECO:0000259" key="15">
    <source>
        <dbReference type="PROSITE" id="PS51384"/>
    </source>
</evidence>
<evidence type="ECO:0000256" key="10">
    <source>
        <dbReference type="ARBA" id="ARBA00023065"/>
    </source>
</evidence>
<keyword evidence="5" id="KW-1003">Cell membrane</keyword>
<dbReference type="Proteomes" id="UP001556367">
    <property type="component" value="Unassembled WGS sequence"/>
</dbReference>
<evidence type="ECO:0000256" key="7">
    <source>
        <dbReference type="ARBA" id="ARBA00022982"/>
    </source>
</evidence>
<evidence type="ECO:0000256" key="4">
    <source>
        <dbReference type="ARBA" id="ARBA00022448"/>
    </source>
</evidence>
<dbReference type="CDD" id="cd06186">
    <property type="entry name" value="NOX_Duox_like_FAD_NADP"/>
    <property type="match status" value="1"/>
</dbReference>
<reference evidence="17" key="1">
    <citation type="submission" date="2024-06" db="EMBL/GenBank/DDBJ databases">
        <title>Multi-omics analyses provide insights into the biosynthesis of the anticancer antibiotic pleurotin in Hohenbuehelia grisea.</title>
        <authorList>
            <person name="Weaver J.A."/>
            <person name="Alberti F."/>
        </authorList>
    </citation>
    <scope>NUCLEOTIDE SEQUENCE [LARGE SCALE GENOMIC DNA]</scope>
    <source>
        <strain evidence="17">T-177</strain>
    </source>
</reference>
<dbReference type="InterPro" id="IPR017938">
    <property type="entry name" value="Riboflavin_synthase-like_b-brl"/>
</dbReference>
<dbReference type="PANTHER" id="PTHR32361">
    <property type="entry name" value="FERRIC/CUPRIC REDUCTASE TRANSMEMBRANE COMPONENT"/>
    <property type="match status" value="1"/>
</dbReference>
<dbReference type="Pfam" id="PF08030">
    <property type="entry name" value="NAD_binding_6"/>
    <property type="match status" value="1"/>
</dbReference>
<dbReference type="PANTHER" id="PTHR32361:SF23">
    <property type="entry name" value="FERRIC-CHELATE REDUCTASE"/>
    <property type="match status" value="1"/>
</dbReference>
<keyword evidence="4" id="KW-0813">Transport</keyword>
<feature type="transmembrane region" description="Helical" evidence="14">
    <location>
        <begin position="158"/>
        <end position="182"/>
    </location>
</feature>
<feature type="transmembrane region" description="Helical" evidence="14">
    <location>
        <begin position="236"/>
        <end position="255"/>
    </location>
</feature>
<evidence type="ECO:0000313" key="16">
    <source>
        <dbReference type="EMBL" id="KAL0954203.1"/>
    </source>
</evidence>
<protein>
    <recommendedName>
        <fullName evidence="3">ferric-chelate reductase (NADPH)</fullName>
        <ecNumber evidence="3">1.16.1.9</ecNumber>
    </recommendedName>
</protein>
<feature type="compositionally biased region" description="Basic and acidic residues" evidence="13">
    <location>
        <begin position="522"/>
        <end position="539"/>
    </location>
</feature>
<keyword evidence="8 14" id="KW-1133">Transmembrane helix</keyword>
<evidence type="ECO:0000256" key="11">
    <source>
        <dbReference type="ARBA" id="ARBA00023136"/>
    </source>
</evidence>
<dbReference type="EC" id="1.16.1.9" evidence="3"/>
<feature type="transmembrane region" description="Helical" evidence="14">
    <location>
        <begin position="194"/>
        <end position="216"/>
    </location>
</feature>
<evidence type="ECO:0000256" key="3">
    <source>
        <dbReference type="ARBA" id="ARBA00012668"/>
    </source>
</evidence>
<dbReference type="SFLD" id="SFLDS00052">
    <property type="entry name" value="Ferric_Reductase_Domain"/>
    <property type="match status" value="1"/>
</dbReference>
<dbReference type="Pfam" id="PF01794">
    <property type="entry name" value="Ferric_reduct"/>
    <property type="match status" value="1"/>
</dbReference>
<dbReference type="InterPro" id="IPR013130">
    <property type="entry name" value="Fe3_Rdtase_TM_dom"/>
</dbReference>
<sequence length="608" mass="67932">MDHSHSDSPSNITDLPLSDPRCDSDACAAFHEGHMESAATISYIHQYVYGHYTTWFYLATIGVAMLVYASKLYRNHKPPKPNSGTTSITHKVLAVVRTISYRHAKGRIPNYFGFPSLGVTILLIISTLYLLLLTFLIHPYYRARRGYGSPAISTRTGLMAQALTPIIVALAGKVNLVTLLTGVSPEKLNIYHRFASVMCLFLSLVHTIPFLIQPVWEGGAARLKQLYYEPGAMELTGTPPIAILFGLVALSIPWIRNRFYNFFYRLHVPMAITYLGLMFWHSANLIDSWAYLWATLAVWGASILVRLFYKWQTFSVARSPWFTGFPASFKPLPGGMTRLTLLAPLDFTWRVGQHCWLRMPHLSILQNHPFTITNLPQQLAVPTSDEKSRAIEANEVVFYVRAHQGLSRDLLESVEGGLNDQRVSVHVDGPYGGLVEDIPALYETLIFVAGGSGIAACLPWIQHVAQRAVQGATTVSTVHLVWIVRQPSHLHWILPELNAIRSSNPNLLHLHLFVTDSSAGSRESKVDEDQSSEEHEFGSDLKLPPFQNERPYLPELIPSLATTRRVYIFGCGPESFRTDLCNAAAGAQKRVLAGQADVIALHTEFFGW</sequence>
<keyword evidence="7" id="KW-0249">Electron transport</keyword>
<feature type="transmembrane region" description="Helical" evidence="14">
    <location>
        <begin position="55"/>
        <end position="73"/>
    </location>
</feature>
<evidence type="ECO:0000256" key="13">
    <source>
        <dbReference type="SAM" id="MobiDB-lite"/>
    </source>
</evidence>
<evidence type="ECO:0000256" key="6">
    <source>
        <dbReference type="ARBA" id="ARBA00022692"/>
    </source>
</evidence>
<evidence type="ECO:0000256" key="1">
    <source>
        <dbReference type="ARBA" id="ARBA00004651"/>
    </source>
</evidence>
<comment type="catalytic activity">
    <reaction evidence="12">
        <text>2 a Fe(II)-siderophore + NADP(+) + H(+) = 2 a Fe(III)-siderophore + NADPH</text>
        <dbReference type="Rhea" id="RHEA:28795"/>
        <dbReference type="Rhea" id="RHEA-COMP:11342"/>
        <dbReference type="Rhea" id="RHEA-COMP:11344"/>
        <dbReference type="ChEBI" id="CHEBI:15378"/>
        <dbReference type="ChEBI" id="CHEBI:29033"/>
        <dbReference type="ChEBI" id="CHEBI:29034"/>
        <dbReference type="ChEBI" id="CHEBI:57783"/>
        <dbReference type="ChEBI" id="CHEBI:58349"/>
        <dbReference type="EC" id="1.16.1.9"/>
    </reaction>
</comment>
<dbReference type="SUPFAM" id="SSF52343">
    <property type="entry name" value="Ferredoxin reductase-like, C-terminal NADP-linked domain"/>
    <property type="match status" value="1"/>
</dbReference>
<keyword evidence="9" id="KW-0560">Oxidoreductase</keyword>
<dbReference type="EMBL" id="JASNQZ010000008">
    <property type="protein sequence ID" value="KAL0954203.1"/>
    <property type="molecule type" value="Genomic_DNA"/>
</dbReference>
<gene>
    <name evidence="16" type="ORF">HGRIS_005331</name>
</gene>
<dbReference type="PROSITE" id="PS51384">
    <property type="entry name" value="FAD_FR"/>
    <property type="match status" value="1"/>
</dbReference>
<keyword evidence="17" id="KW-1185">Reference proteome</keyword>
<dbReference type="Pfam" id="PF08022">
    <property type="entry name" value="FAD_binding_8"/>
    <property type="match status" value="1"/>
</dbReference>
<dbReference type="InterPro" id="IPR013112">
    <property type="entry name" value="FAD-bd_8"/>
</dbReference>
<dbReference type="SUPFAM" id="SSF63380">
    <property type="entry name" value="Riboflavin synthase domain-like"/>
    <property type="match status" value="1"/>
</dbReference>
<comment type="subcellular location">
    <subcellularLocation>
        <location evidence="1">Cell membrane</location>
        <topology evidence="1">Multi-pass membrane protein</topology>
    </subcellularLocation>
</comment>
<proteinExistence type="inferred from homology"/>
<dbReference type="InterPro" id="IPR017927">
    <property type="entry name" value="FAD-bd_FR_type"/>
</dbReference>
<keyword evidence="6 14" id="KW-0812">Transmembrane</keyword>
<dbReference type="InterPro" id="IPR013121">
    <property type="entry name" value="Fe_red_NAD-bd_6"/>
</dbReference>
<feature type="region of interest" description="Disordered" evidence="13">
    <location>
        <begin position="521"/>
        <end position="545"/>
    </location>
</feature>